<name>A0A086A763_9FLAO</name>
<reference evidence="2 3" key="1">
    <citation type="submission" date="2014-07" db="EMBL/GenBank/DDBJ databases">
        <title>Genome of Chryseobacterium soli DSM 19298.</title>
        <authorList>
            <person name="Stropko S.J."/>
            <person name="Pipes S.E."/>
            <person name="Newman J."/>
        </authorList>
    </citation>
    <scope>NUCLEOTIDE SEQUENCE [LARGE SCALE GENOMIC DNA]</scope>
    <source>
        <strain evidence="2 3">DSM 19298</strain>
    </source>
</reference>
<keyword evidence="1" id="KW-0472">Membrane</keyword>
<proteinExistence type="predicted"/>
<keyword evidence="1" id="KW-1133">Transmembrane helix</keyword>
<dbReference type="EMBL" id="JPRH01000004">
    <property type="protein sequence ID" value="KFF12527.1"/>
    <property type="molecule type" value="Genomic_DNA"/>
</dbReference>
<gene>
    <name evidence="2" type="ORF">IW15_13425</name>
</gene>
<evidence type="ECO:0000256" key="1">
    <source>
        <dbReference type="SAM" id="Phobius"/>
    </source>
</evidence>
<comment type="caution">
    <text evidence="2">The sequence shown here is derived from an EMBL/GenBank/DDBJ whole genome shotgun (WGS) entry which is preliminary data.</text>
</comment>
<dbReference type="STRING" id="445961.IW15_13425"/>
<dbReference type="AlphaFoldDB" id="A0A086A763"/>
<feature type="transmembrane region" description="Helical" evidence="1">
    <location>
        <begin position="118"/>
        <end position="136"/>
    </location>
</feature>
<feature type="transmembrane region" description="Helical" evidence="1">
    <location>
        <begin position="29"/>
        <end position="51"/>
    </location>
</feature>
<feature type="transmembrane region" description="Helical" evidence="1">
    <location>
        <begin position="90"/>
        <end position="111"/>
    </location>
</feature>
<keyword evidence="3" id="KW-1185">Reference proteome</keyword>
<keyword evidence="1" id="KW-0812">Transmembrane</keyword>
<evidence type="ECO:0000313" key="2">
    <source>
        <dbReference type="EMBL" id="KFF12527.1"/>
    </source>
</evidence>
<protein>
    <submittedName>
        <fullName evidence="2">Uncharacterized protein</fullName>
    </submittedName>
</protein>
<accession>A0A086A763</accession>
<evidence type="ECO:0000313" key="3">
    <source>
        <dbReference type="Proteomes" id="UP000028705"/>
    </source>
</evidence>
<sequence length="137" mass="15552">MSYSYITKDYNSTKSIYQPYKTFVQLSSFHYNNVIITILKGLAGVIGFGVFSSKGKKINYFTSLFLLMNLFELIILASLQFLVFKVSSSYIDNTGIIASAILCVILSFFYFKNAEIKKITGPILLSLFLTVISYYLH</sequence>
<organism evidence="2 3">
    <name type="scientific">Chryseobacterium soli</name>
    <dbReference type="NCBI Taxonomy" id="445961"/>
    <lineage>
        <taxon>Bacteria</taxon>
        <taxon>Pseudomonadati</taxon>
        <taxon>Bacteroidota</taxon>
        <taxon>Flavobacteriia</taxon>
        <taxon>Flavobacteriales</taxon>
        <taxon>Weeksellaceae</taxon>
        <taxon>Chryseobacterium group</taxon>
        <taxon>Chryseobacterium</taxon>
    </lineage>
</organism>
<feature type="transmembrane region" description="Helical" evidence="1">
    <location>
        <begin position="63"/>
        <end position="84"/>
    </location>
</feature>
<dbReference type="Proteomes" id="UP000028705">
    <property type="component" value="Unassembled WGS sequence"/>
</dbReference>